<reference evidence="2 3" key="1">
    <citation type="submission" date="2023-10" db="EMBL/GenBank/DDBJ databases">
        <title>Development of a sustainable strategy for remediation of hydrocarbon-contaminated territories based on the waste exchange concept.</title>
        <authorList>
            <person name="Krivoruchko A."/>
        </authorList>
    </citation>
    <scope>NUCLEOTIDE SEQUENCE [LARGE SCALE GENOMIC DNA]</scope>
    <source>
        <strain evidence="2 3">IEGM 60</strain>
    </source>
</reference>
<evidence type="ECO:0000259" key="1">
    <source>
        <dbReference type="PROSITE" id="PS51819"/>
    </source>
</evidence>
<comment type="caution">
    <text evidence="2">The sequence shown here is derived from an EMBL/GenBank/DDBJ whole genome shotgun (WGS) entry which is preliminary data.</text>
</comment>
<dbReference type="EMBL" id="JAWLKA010000019">
    <property type="protein sequence ID" value="MDV6284496.1"/>
    <property type="molecule type" value="Genomic_DNA"/>
</dbReference>
<accession>A0ABU4CLQ3</accession>
<evidence type="ECO:0000313" key="3">
    <source>
        <dbReference type="Proteomes" id="UP001185737"/>
    </source>
</evidence>
<sequence length="152" mass="17111">MYLRLHHVNVTSDDMGELGKFYSDALGLGEIASPPMIATSRSADSGDSGDEEWATRARFYDAGDKDELQLHATRRQPYLALTEGHTVNPLIGGHVAFRTDDIQAVMERLRNNNIPFDDWGIWSVEGWYQIFLTDPAGNMIEIHQVMEPDDES</sequence>
<dbReference type="PROSITE" id="PS51819">
    <property type="entry name" value="VOC"/>
    <property type="match status" value="1"/>
</dbReference>
<dbReference type="InterPro" id="IPR037523">
    <property type="entry name" value="VOC_core"/>
</dbReference>
<evidence type="ECO:0000313" key="2">
    <source>
        <dbReference type="EMBL" id="MDV6284496.1"/>
    </source>
</evidence>
<protein>
    <submittedName>
        <fullName evidence="2">VOC family protein</fullName>
    </submittedName>
</protein>
<organism evidence="2 3">
    <name type="scientific">Rhodococcus jostii</name>
    <dbReference type="NCBI Taxonomy" id="132919"/>
    <lineage>
        <taxon>Bacteria</taxon>
        <taxon>Bacillati</taxon>
        <taxon>Actinomycetota</taxon>
        <taxon>Actinomycetes</taxon>
        <taxon>Mycobacteriales</taxon>
        <taxon>Nocardiaceae</taxon>
        <taxon>Rhodococcus</taxon>
    </lineage>
</organism>
<dbReference type="RefSeq" id="WP_009476387.1">
    <property type="nucleotide sequence ID" value="NZ_JAWLKA010000019.1"/>
</dbReference>
<keyword evidence="3" id="KW-1185">Reference proteome</keyword>
<dbReference type="InterPro" id="IPR029068">
    <property type="entry name" value="Glyas_Bleomycin-R_OHBP_Dase"/>
</dbReference>
<dbReference type="InterPro" id="IPR004360">
    <property type="entry name" value="Glyas_Fos-R_dOase_dom"/>
</dbReference>
<name>A0ABU4CLQ3_RHOJO</name>
<proteinExistence type="predicted"/>
<feature type="domain" description="VOC" evidence="1">
    <location>
        <begin position="4"/>
        <end position="145"/>
    </location>
</feature>
<dbReference type="Proteomes" id="UP001185737">
    <property type="component" value="Unassembled WGS sequence"/>
</dbReference>
<dbReference type="Gene3D" id="3.10.180.10">
    <property type="entry name" value="2,3-Dihydroxybiphenyl 1,2-Dioxygenase, domain 1"/>
    <property type="match status" value="1"/>
</dbReference>
<dbReference type="SUPFAM" id="SSF54593">
    <property type="entry name" value="Glyoxalase/Bleomycin resistance protein/Dihydroxybiphenyl dioxygenase"/>
    <property type="match status" value="1"/>
</dbReference>
<dbReference type="Pfam" id="PF00903">
    <property type="entry name" value="Glyoxalase"/>
    <property type="match status" value="1"/>
</dbReference>
<gene>
    <name evidence="2" type="ORF">R3Q59_28795</name>
</gene>